<organism evidence="1 2">
    <name type="scientific">Fluoribacter dumoffii</name>
    <dbReference type="NCBI Taxonomy" id="463"/>
    <lineage>
        <taxon>Bacteria</taxon>
        <taxon>Pseudomonadati</taxon>
        <taxon>Pseudomonadota</taxon>
        <taxon>Gammaproteobacteria</taxon>
        <taxon>Legionellales</taxon>
        <taxon>Legionellaceae</taxon>
        <taxon>Fluoribacter</taxon>
    </lineage>
</organism>
<evidence type="ECO:0000313" key="2">
    <source>
        <dbReference type="Proteomes" id="UP000254554"/>
    </source>
</evidence>
<reference evidence="1 2" key="1">
    <citation type="submission" date="2018-06" db="EMBL/GenBank/DDBJ databases">
        <authorList>
            <consortium name="Pathogen Informatics"/>
            <person name="Doyle S."/>
        </authorList>
    </citation>
    <scope>NUCLEOTIDE SEQUENCE [LARGE SCALE GENOMIC DNA]</scope>
    <source>
        <strain evidence="1 2">NCTC11370</strain>
    </source>
</reference>
<dbReference type="RefSeq" id="WP_010655270.1">
    <property type="nucleotide sequence ID" value="NZ_JAPHOO010000002.1"/>
</dbReference>
<protein>
    <submittedName>
        <fullName evidence="1">Uncharacterized protein</fullName>
    </submittedName>
</protein>
<dbReference type="AlphaFoldDB" id="A0A377GEC4"/>
<dbReference type="GeneID" id="93294120"/>
<keyword evidence="2" id="KW-1185">Reference proteome</keyword>
<sequence>MGWVDRFWTAGNWLLDTTVHAVADSMNVCGTLACTLGGTAYAVSSMLGTEDVSASYYGEVKAAGNFTLGVNLTNINYAFNEQYPLTYNNHVNNGTSYNLTDYINAGTVQAASMICVASGIALKTIGASVNKWQESREERRYYARTQGMQVANPQLKEYYYVCAEAFSGAVSMAMLSNMVATTALYFSGKNIPDITYPPRGEHKVYGAHYNGPTISLPFDIKINLGSSNFTVPIYFTNLNVLLNKSVDVVAKATYGGGFFFKRNQTPPNPPLAVTETVSTAVGVGAYLLSNFFARKTKQLHAERIQNAEAAVYTLVN</sequence>
<dbReference type="EMBL" id="UGGT01000001">
    <property type="protein sequence ID" value="STO23156.1"/>
    <property type="molecule type" value="Genomic_DNA"/>
</dbReference>
<dbReference type="Proteomes" id="UP000254554">
    <property type="component" value="Unassembled WGS sequence"/>
</dbReference>
<accession>A0A377GEC4</accession>
<dbReference type="OrthoDB" id="5638471at2"/>
<name>A0A377GEC4_9GAMM</name>
<proteinExistence type="predicted"/>
<gene>
    <name evidence="1" type="ORF">NCTC11370_03262</name>
</gene>
<evidence type="ECO:0000313" key="1">
    <source>
        <dbReference type="EMBL" id="STO23156.1"/>
    </source>
</evidence>